<dbReference type="PANTHER" id="PTHR46889:SF7">
    <property type="entry name" value="TRANSPOSASE FOR INSERTION SEQUENCE ELEMENT IS904"/>
    <property type="match status" value="1"/>
</dbReference>
<dbReference type="EMBL" id="CP010645">
    <property type="protein sequence ID" value="ATG37808.1"/>
    <property type="molecule type" value="Genomic_DNA"/>
</dbReference>
<evidence type="ECO:0000313" key="3">
    <source>
        <dbReference type="Proteomes" id="UP000218891"/>
    </source>
</evidence>
<proteinExistence type="predicted"/>
<organism evidence="2 3">
    <name type="scientific">Phaeobacter piscinae</name>
    <dbReference type="NCBI Taxonomy" id="1580596"/>
    <lineage>
        <taxon>Bacteria</taxon>
        <taxon>Pseudomonadati</taxon>
        <taxon>Pseudomonadota</taxon>
        <taxon>Alphaproteobacteria</taxon>
        <taxon>Rhodobacterales</taxon>
        <taxon>Roseobacteraceae</taxon>
        <taxon>Phaeobacter</taxon>
    </lineage>
</organism>
<dbReference type="PANTHER" id="PTHR46889">
    <property type="entry name" value="TRANSPOSASE INSF FOR INSERTION SEQUENCE IS3B-RELATED"/>
    <property type="match status" value="1"/>
</dbReference>
<dbReference type="Proteomes" id="UP000218891">
    <property type="component" value="Plasmid pP36_b"/>
</dbReference>
<dbReference type="InterPro" id="IPR012337">
    <property type="entry name" value="RNaseH-like_sf"/>
</dbReference>
<reference evidence="2 3" key="4">
    <citation type="journal article" date="2018" name="Environ. Microbiol. Rep.">
        <title>Phylogenetic distribution of roseobacticides in the Roseobacter group and their effect on microalgae.</title>
        <authorList>
            <person name="Sonnenschein E.C."/>
            <person name="Phippen C.B."/>
            <person name="Bentzon-Tilia M."/>
            <person name="Rasmussen S.A."/>
            <person name="Nielsen K.F."/>
            <person name="Gram L."/>
        </authorList>
    </citation>
    <scope>NUCLEOTIDE SEQUENCE [LARGE SCALE GENOMIC DNA]</scope>
    <source>
        <strain evidence="2 3">P36</strain>
    </source>
</reference>
<sequence>MSGVGNPYHNAQAESFMKTLKVEEVYIADYETFADVAQRLPIFIEQIYNIRRLHSALGYRPPEEFETLIAQQAA</sequence>
<dbReference type="InterPro" id="IPR001584">
    <property type="entry name" value="Integrase_cat-core"/>
</dbReference>
<evidence type="ECO:0000259" key="1">
    <source>
        <dbReference type="Pfam" id="PF13683"/>
    </source>
</evidence>
<feature type="domain" description="Integrase catalytic" evidence="1">
    <location>
        <begin position="2"/>
        <end position="62"/>
    </location>
</feature>
<geneLocation type="plasmid" evidence="2 3">
    <name>pP36_b</name>
</geneLocation>
<accession>A0ABN5DU89</accession>
<keyword evidence="3" id="KW-1185">Reference proteome</keyword>
<dbReference type="InterPro" id="IPR050900">
    <property type="entry name" value="Transposase_IS3/IS150/IS904"/>
</dbReference>
<evidence type="ECO:0000313" key="2">
    <source>
        <dbReference type="EMBL" id="ATG37808.1"/>
    </source>
</evidence>
<dbReference type="Pfam" id="PF13683">
    <property type="entry name" value="rve_3"/>
    <property type="match status" value="1"/>
</dbReference>
<reference evidence="2 3" key="1">
    <citation type="journal article" date="2017" name="Front. Microbiol.">
        <title>Phaeobacter piscinae sp. nov., a species of the Roseobacter group and potential aquaculture probiont.</title>
        <authorList>
            <person name="Sonnenschein E.C."/>
            <person name="Phippen C.B.W."/>
            <person name="Nielsen K.F."/>
            <person name="Mateiu R.V."/>
            <person name="Melchiorsen J."/>
            <person name="Gram L."/>
            <person name="Overmann J."/>
            <person name="Freese H.M."/>
        </authorList>
    </citation>
    <scope>NUCLEOTIDE SEQUENCE [LARGE SCALE GENOMIC DNA]</scope>
    <source>
        <strain evidence="2 3">P36</strain>
    </source>
</reference>
<keyword evidence="2" id="KW-0614">Plasmid</keyword>
<dbReference type="SUPFAM" id="SSF53098">
    <property type="entry name" value="Ribonuclease H-like"/>
    <property type="match status" value="1"/>
</dbReference>
<gene>
    <name evidence="2" type="ORF">PhaeoP36_03731</name>
</gene>
<reference evidence="2 3" key="3">
    <citation type="journal article" date="2017" name="Int. J. Syst. Evol. Microbiol.">
        <title>Adaptation of Surface-Associated Bacteria to the Open Ocean: A Genomically Distinct Subpopulation of Phaeobacter gallaeciensis Colonizes Pacific Mesozooplankton.</title>
        <authorList>
            <person name="Freese H.M."/>
            <person name="Methner A."/>
            <person name="Overmann J."/>
        </authorList>
    </citation>
    <scope>NUCLEOTIDE SEQUENCE [LARGE SCALE GENOMIC DNA]</scope>
    <source>
        <strain evidence="2 3">P36</strain>
    </source>
</reference>
<reference evidence="2 3" key="2">
    <citation type="journal article" date="2017" name="Genome Biol. Evol.">
        <title>Trajectories and Drivers of Genome Evolution in Surface-Associated Marine Phaeobacter.</title>
        <authorList>
            <person name="Freese H.M."/>
            <person name="Sikorski J."/>
            <person name="Bunk B."/>
            <person name="Scheuner C."/>
            <person name="Meier-Kolthoff J.P."/>
            <person name="Sproer C."/>
            <person name="Gram L."/>
            <person name="Overmann J."/>
        </authorList>
    </citation>
    <scope>NUCLEOTIDE SEQUENCE [LARGE SCALE GENOMIC DNA]</scope>
    <source>
        <strain evidence="2 3">P36</strain>
    </source>
</reference>
<name>A0ABN5DU89_9RHOB</name>
<protein>
    <submittedName>
        <fullName evidence="2">Transposase</fullName>
    </submittedName>
</protein>